<evidence type="ECO:0000313" key="2">
    <source>
        <dbReference type="Proteomes" id="UP001391051"/>
    </source>
</evidence>
<dbReference type="EMBL" id="JAQQWE010000005">
    <property type="protein sequence ID" value="KAK7952316.1"/>
    <property type="molecule type" value="Genomic_DNA"/>
</dbReference>
<evidence type="ECO:0000313" key="1">
    <source>
        <dbReference type="EMBL" id="KAK7952316.1"/>
    </source>
</evidence>
<name>A0ABR1QEB2_9PEZI</name>
<keyword evidence="2" id="KW-1185">Reference proteome</keyword>
<gene>
    <name evidence="1" type="ORF">PG986_008044</name>
</gene>
<dbReference type="GeneID" id="92077328"/>
<sequence>MFSTDDYQAHHRHVSGARLQVQRAASSTGHFLSDLGQFVCGRASGKEESAPFEAHLGWLHRDIESEMDFRRPDPVGGEGEVEARIAQWTGSREVDASSYFKAPSSPLSVLPFSLLYHPQTALDKTRSACQPLQPYWFASLRWSSITALLPHGLRPNHNPY</sequence>
<accession>A0ABR1QEB2</accession>
<reference evidence="1 2" key="1">
    <citation type="submission" date="2023-01" db="EMBL/GenBank/DDBJ databases">
        <title>Analysis of 21 Apiospora genomes using comparative genomics revels a genus with tremendous synthesis potential of carbohydrate active enzymes and secondary metabolites.</title>
        <authorList>
            <person name="Sorensen T."/>
        </authorList>
    </citation>
    <scope>NUCLEOTIDE SEQUENCE [LARGE SCALE GENOMIC DNA]</scope>
    <source>
        <strain evidence="1 2">CBS 24483</strain>
    </source>
</reference>
<proteinExistence type="predicted"/>
<dbReference type="RefSeq" id="XP_066700378.1">
    <property type="nucleotide sequence ID" value="XM_066844266.1"/>
</dbReference>
<comment type="caution">
    <text evidence="1">The sequence shown here is derived from an EMBL/GenBank/DDBJ whole genome shotgun (WGS) entry which is preliminary data.</text>
</comment>
<dbReference type="Proteomes" id="UP001391051">
    <property type="component" value="Unassembled WGS sequence"/>
</dbReference>
<organism evidence="1 2">
    <name type="scientific">Apiospora aurea</name>
    <dbReference type="NCBI Taxonomy" id="335848"/>
    <lineage>
        <taxon>Eukaryota</taxon>
        <taxon>Fungi</taxon>
        <taxon>Dikarya</taxon>
        <taxon>Ascomycota</taxon>
        <taxon>Pezizomycotina</taxon>
        <taxon>Sordariomycetes</taxon>
        <taxon>Xylariomycetidae</taxon>
        <taxon>Amphisphaeriales</taxon>
        <taxon>Apiosporaceae</taxon>
        <taxon>Apiospora</taxon>
    </lineage>
</organism>
<protein>
    <submittedName>
        <fullName evidence="1">Uncharacterized protein</fullName>
    </submittedName>
</protein>